<evidence type="ECO:0000313" key="2">
    <source>
        <dbReference type="EMBL" id="KAK9505511.1"/>
    </source>
</evidence>
<sequence length="192" mass="22063">MSLSDCNLFRHVALEEFYIEHKTNWKRLFTHLSVVILYQVLRPVYQGDGECCAINRQSTSAYLFLCAASIWASNLDLLPTCLNIWGSFEAIYDIVAVTVIANLLLNYVWSEVIQFIEVITYHLCLYSENTIFGAIVQFFFDKEAGFICLSDAIALIILLWVLCGIGIIDEIWNCMRCAIMDEDNRSQYETLL</sequence>
<feature type="transmembrane region" description="Helical" evidence="1">
    <location>
        <begin position="152"/>
        <end position="172"/>
    </location>
</feature>
<reference evidence="2 3" key="1">
    <citation type="submission" date="2022-12" db="EMBL/GenBank/DDBJ databases">
        <title>Chromosome-level genome assembly of true bugs.</title>
        <authorList>
            <person name="Ma L."/>
            <person name="Li H."/>
        </authorList>
    </citation>
    <scope>NUCLEOTIDE SEQUENCE [LARGE SCALE GENOMIC DNA]</scope>
    <source>
        <strain evidence="2">Lab_2022b</strain>
    </source>
</reference>
<accession>A0AAW1D461</accession>
<organism evidence="2 3">
    <name type="scientific">Rhynocoris fuscipes</name>
    <dbReference type="NCBI Taxonomy" id="488301"/>
    <lineage>
        <taxon>Eukaryota</taxon>
        <taxon>Metazoa</taxon>
        <taxon>Ecdysozoa</taxon>
        <taxon>Arthropoda</taxon>
        <taxon>Hexapoda</taxon>
        <taxon>Insecta</taxon>
        <taxon>Pterygota</taxon>
        <taxon>Neoptera</taxon>
        <taxon>Paraneoptera</taxon>
        <taxon>Hemiptera</taxon>
        <taxon>Heteroptera</taxon>
        <taxon>Panheteroptera</taxon>
        <taxon>Cimicomorpha</taxon>
        <taxon>Reduviidae</taxon>
        <taxon>Harpactorinae</taxon>
        <taxon>Harpactorini</taxon>
        <taxon>Rhynocoris</taxon>
    </lineage>
</organism>
<dbReference type="AlphaFoldDB" id="A0AAW1D461"/>
<feature type="transmembrane region" description="Helical" evidence="1">
    <location>
        <begin position="91"/>
        <end position="109"/>
    </location>
</feature>
<proteinExistence type="predicted"/>
<gene>
    <name evidence="2" type="ORF">O3M35_009552</name>
</gene>
<dbReference type="EMBL" id="JAPXFL010000006">
    <property type="protein sequence ID" value="KAK9505511.1"/>
    <property type="molecule type" value="Genomic_DNA"/>
</dbReference>
<feature type="transmembrane region" description="Helical" evidence="1">
    <location>
        <begin position="121"/>
        <end position="140"/>
    </location>
</feature>
<comment type="caution">
    <text evidence="2">The sequence shown here is derived from an EMBL/GenBank/DDBJ whole genome shotgun (WGS) entry which is preliminary data.</text>
</comment>
<dbReference type="Proteomes" id="UP001461498">
    <property type="component" value="Unassembled WGS sequence"/>
</dbReference>
<protein>
    <submittedName>
        <fullName evidence="2">Uncharacterized protein</fullName>
    </submittedName>
</protein>
<evidence type="ECO:0000256" key="1">
    <source>
        <dbReference type="SAM" id="Phobius"/>
    </source>
</evidence>
<evidence type="ECO:0000313" key="3">
    <source>
        <dbReference type="Proteomes" id="UP001461498"/>
    </source>
</evidence>
<keyword evidence="3" id="KW-1185">Reference proteome</keyword>
<name>A0AAW1D461_9HEMI</name>
<keyword evidence="1" id="KW-1133">Transmembrane helix</keyword>
<keyword evidence="1" id="KW-0472">Membrane</keyword>
<keyword evidence="1" id="KW-0812">Transmembrane</keyword>